<accession>A0A2I1EL09</accession>
<reference evidence="5 6" key="1">
    <citation type="submission" date="2016-04" db="EMBL/GenBank/DDBJ databases">
        <title>Genome analyses suggest a sexual origin of heterokaryosis in a supposedly ancient asexual fungus.</title>
        <authorList>
            <person name="Ropars J."/>
            <person name="Sedzielewska K."/>
            <person name="Noel J."/>
            <person name="Charron P."/>
            <person name="Farinelli L."/>
            <person name="Marton T."/>
            <person name="Kruger M."/>
            <person name="Pelin A."/>
            <person name="Brachmann A."/>
            <person name="Corradi N."/>
        </authorList>
    </citation>
    <scope>NUCLEOTIDE SEQUENCE [LARGE SCALE GENOMIC DNA]</scope>
    <source>
        <strain evidence="1 5">A5</strain>
        <strain evidence="3 6">C2</strain>
    </source>
</reference>
<dbReference type="EMBL" id="LLXJ01000101">
    <property type="protein sequence ID" value="PKC15116.1"/>
    <property type="molecule type" value="Genomic_DNA"/>
</dbReference>
<reference evidence="1 5" key="2">
    <citation type="submission" date="2017-09" db="EMBL/GenBank/DDBJ databases">
        <title>Extensive intraspecific genome diversity in a model arbuscular mycorrhizal fungus.</title>
        <authorList>
            <person name="Chen E.C."/>
            <person name="Morin E."/>
            <person name="Beaudet D."/>
            <person name="Noel J."/>
            <person name="Ndikumana S."/>
            <person name="Charron P."/>
            <person name="St-Onge C."/>
            <person name="Giorgi J."/>
            <person name="Grigoriev I.V."/>
            <person name="Roux C."/>
            <person name="Martin F.M."/>
            <person name="Corradi N."/>
        </authorList>
    </citation>
    <scope>NUCLEOTIDE SEQUENCE [LARGE SCALE GENOMIC DNA]</scope>
    <source>
        <strain evidence="1 5">A5</strain>
    </source>
</reference>
<gene>
    <name evidence="2" type="ORF">RhiirA1_424617</name>
    <name evidence="1" type="ORF">RhiirA5_349487</name>
    <name evidence="3" type="ORF">RhiirC2_752552</name>
</gene>
<reference evidence="2 4" key="4">
    <citation type="submission" date="2017-10" db="EMBL/GenBank/DDBJ databases">
        <title>Genome analyses suggest a sexual origin of heterokaryosis in a supposedly ancient asexual fungus.</title>
        <authorList>
            <person name="Corradi N."/>
            <person name="Sedzielewska K."/>
            <person name="Noel J."/>
            <person name="Charron P."/>
            <person name="Farinelli L."/>
            <person name="Marton T."/>
            <person name="Kruger M."/>
            <person name="Pelin A."/>
            <person name="Brachmann A."/>
            <person name="Corradi N."/>
        </authorList>
    </citation>
    <scope>NUCLEOTIDE SEQUENCE [LARGE SCALE GENOMIC DNA]</scope>
    <source>
        <strain evidence="2 4">A1</strain>
    </source>
</reference>
<evidence type="ECO:0000313" key="3">
    <source>
        <dbReference type="EMBL" id="PKK66976.1"/>
    </source>
</evidence>
<evidence type="ECO:0000313" key="1">
    <source>
        <dbReference type="EMBL" id="PKC15116.1"/>
    </source>
</evidence>
<proteinExistence type="predicted"/>
<evidence type="ECO:0000313" key="5">
    <source>
        <dbReference type="Proteomes" id="UP000232722"/>
    </source>
</evidence>
<protein>
    <submittedName>
        <fullName evidence="1">Uncharacterized protein</fullName>
    </submittedName>
</protein>
<sequence length="56" mass="6543">MSDTCHNRIYNNLNVFHNNTFHIHHTSTFLMFVYNGEGDDFDKYSQACILLQTCNG</sequence>
<dbReference type="VEuPathDB" id="FungiDB:RhiirA1_424617"/>
<organism evidence="1 5">
    <name type="scientific">Rhizophagus irregularis</name>
    <dbReference type="NCBI Taxonomy" id="588596"/>
    <lineage>
        <taxon>Eukaryota</taxon>
        <taxon>Fungi</taxon>
        <taxon>Fungi incertae sedis</taxon>
        <taxon>Mucoromycota</taxon>
        <taxon>Glomeromycotina</taxon>
        <taxon>Glomeromycetes</taxon>
        <taxon>Glomerales</taxon>
        <taxon>Glomeraceae</taxon>
        <taxon>Rhizophagus</taxon>
    </lineage>
</organism>
<evidence type="ECO:0000313" key="2">
    <source>
        <dbReference type="EMBL" id="PKC61705.1"/>
    </source>
</evidence>
<reference evidence="4 6" key="3">
    <citation type="submission" date="2017-10" db="EMBL/GenBank/DDBJ databases">
        <title>Extensive intraspecific genome diversity in a model arbuscular mycorrhizal fungus.</title>
        <authorList>
            <person name="Chen E.C.H."/>
            <person name="Morin E."/>
            <person name="Baudet D."/>
            <person name="Noel J."/>
            <person name="Ndikumana S."/>
            <person name="Charron P."/>
            <person name="St-Onge C."/>
            <person name="Giorgi J."/>
            <person name="Grigoriev I.V."/>
            <person name="Roux C."/>
            <person name="Martin F.M."/>
            <person name="Corradi N."/>
        </authorList>
    </citation>
    <scope>NUCLEOTIDE SEQUENCE [LARGE SCALE GENOMIC DNA]</scope>
    <source>
        <strain evidence="2 4">A1</strain>
        <strain evidence="3 6">C2</strain>
    </source>
</reference>
<name>A0A2I1EL09_9GLOM</name>
<evidence type="ECO:0000313" key="4">
    <source>
        <dbReference type="Proteomes" id="UP000232688"/>
    </source>
</evidence>
<evidence type="ECO:0000313" key="6">
    <source>
        <dbReference type="Proteomes" id="UP000233469"/>
    </source>
</evidence>
<comment type="caution">
    <text evidence="1">The sequence shown here is derived from an EMBL/GenBank/DDBJ whole genome shotgun (WGS) entry which is preliminary data.</text>
</comment>
<dbReference type="Proteomes" id="UP000233469">
    <property type="component" value="Unassembled WGS sequence"/>
</dbReference>
<dbReference type="EMBL" id="LLXH01000947">
    <property type="protein sequence ID" value="PKC61705.1"/>
    <property type="molecule type" value="Genomic_DNA"/>
</dbReference>
<dbReference type="Proteomes" id="UP000232722">
    <property type="component" value="Unassembled WGS sequence"/>
</dbReference>
<dbReference type="Proteomes" id="UP000232688">
    <property type="component" value="Unassembled WGS sequence"/>
</dbReference>
<dbReference type="EMBL" id="LLXL01001021">
    <property type="protein sequence ID" value="PKK66976.1"/>
    <property type="molecule type" value="Genomic_DNA"/>
</dbReference>
<dbReference type="AlphaFoldDB" id="A0A2I1EL09"/>